<evidence type="ECO:0000313" key="3">
    <source>
        <dbReference type="EMBL" id="OKL53250.1"/>
    </source>
</evidence>
<keyword evidence="1" id="KW-0805">Transcription regulation</keyword>
<dbReference type="OrthoDB" id="7505659at2"/>
<dbReference type="Gene3D" id="1.10.357.10">
    <property type="entry name" value="Tetracycline Repressor, domain 2"/>
    <property type="match status" value="1"/>
</dbReference>
<keyword evidence="2" id="KW-0804">Transcription</keyword>
<evidence type="ECO:0000256" key="2">
    <source>
        <dbReference type="ARBA" id="ARBA00023163"/>
    </source>
</evidence>
<evidence type="ECO:0008006" key="5">
    <source>
        <dbReference type="Google" id="ProtNLM"/>
    </source>
</evidence>
<organism evidence="3 4">
    <name type="scientific">Bowdeniella nasicola</name>
    <dbReference type="NCBI Taxonomy" id="208480"/>
    <lineage>
        <taxon>Bacteria</taxon>
        <taxon>Bacillati</taxon>
        <taxon>Actinomycetota</taxon>
        <taxon>Actinomycetes</taxon>
        <taxon>Actinomycetales</taxon>
        <taxon>Actinomycetaceae</taxon>
        <taxon>Bowdeniella</taxon>
    </lineage>
</organism>
<keyword evidence="4" id="KW-1185">Reference proteome</keyword>
<dbReference type="InterPro" id="IPR036271">
    <property type="entry name" value="Tet_transcr_reg_TetR-rel_C_sf"/>
</dbReference>
<sequence length="163" mass="17663">MTRGAVHHHFKSKTDLLQDALVFGWLAYSERLLAHLERTSSATQRLRDFIAEYITLLDEDERFKALAANTVLIAPAALGPSAAQSHAIDHWRNAITAALAEAQPPGPIPAELASRLIITLILGLTAAAIWRPADIPNPEHAPTMAARLTSAVVTPSPEPRQNT</sequence>
<dbReference type="AlphaFoldDB" id="A0A1Q5Q0W1"/>
<evidence type="ECO:0000313" key="4">
    <source>
        <dbReference type="Proteomes" id="UP000185628"/>
    </source>
</evidence>
<dbReference type="EMBL" id="MQVR01000074">
    <property type="protein sequence ID" value="OKL53250.1"/>
    <property type="molecule type" value="Genomic_DNA"/>
</dbReference>
<accession>A0A1Q5Q0W1</accession>
<evidence type="ECO:0000256" key="1">
    <source>
        <dbReference type="ARBA" id="ARBA00023015"/>
    </source>
</evidence>
<protein>
    <recommendedName>
        <fullName evidence="5">Transcriptional regulator, TetR family</fullName>
    </recommendedName>
</protein>
<comment type="caution">
    <text evidence="3">The sequence shown here is derived from an EMBL/GenBank/DDBJ whole genome shotgun (WGS) entry which is preliminary data.</text>
</comment>
<dbReference type="PANTHER" id="PTHR47506:SF1">
    <property type="entry name" value="HTH-TYPE TRANSCRIPTIONAL REGULATOR YJDC"/>
    <property type="match status" value="1"/>
</dbReference>
<name>A0A1Q5Q0W1_9ACTO</name>
<dbReference type="SUPFAM" id="SSF48498">
    <property type="entry name" value="Tetracyclin repressor-like, C-terminal domain"/>
    <property type="match status" value="1"/>
</dbReference>
<proteinExistence type="predicted"/>
<dbReference type="PANTHER" id="PTHR47506">
    <property type="entry name" value="TRANSCRIPTIONAL REGULATORY PROTEIN"/>
    <property type="match status" value="1"/>
</dbReference>
<gene>
    <name evidence="3" type="ORF">BSZ39_10495</name>
</gene>
<dbReference type="Proteomes" id="UP000185628">
    <property type="component" value="Unassembled WGS sequence"/>
</dbReference>
<reference evidence="4" key="1">
    <citation type="submission" date="2016-12" db="EMBL/GenBank/DDBJ databases">
        <authorList>
            <person name="Meng X."/>
        </authorList>
    </citation>
    <scope>NUCLEOTIDE SEQUENCE [LARGE SCALE GENOMIC DNA]</scope>
    <source>
        <strain evidence="4">DSM 19116</strain>
    </source>
</reference>